<dbReference type="EMBL" id="CAMAPE010000080">
    <property type="protein sequence ID" value="CAH9119591.1"/>
    <property type="molecule type" value="Genomic_DNA"/>
</dbReference>
<accession>A0A9P1A0X2</accession>
<evidence type="ECO:0000313" key="2">
    <source>
        <dbReference type="EMBL" id="CAH9119591.1"/>
    </source>
</evidence>
<comment type="caution">
    <text evidence="2">The sequence shown here is derived from an EMBL/GenBank/DDBJ whole genome shotgun (WGS) entry which is preliminary data.</text>
</comment>
<feature type="compositionally biased region" description="Polar residues" evidence="1">
    <location>
        <begin position="91"/>
        <end position="104"/>
    </location>
</feature>
<organism evidence="2 3">
    <name type="scientific">Cuscuta europaea</name>
    <name type="common">European dodder</name>
    <dbReference type="NCBI Taxonomy" id="41803"/>
    <lineage>
        <taxon>Eukaryota</taxon>
        <taxon>Viridiplantae</taxon>
        <taxon>Streptophyta</taxon>
        <taxon>Embryophyta</taxon>
        <taxon>Tracheophyta</taxon>
        <taxon>Spermatophyta</taxon>
        <taxon>Magnoliopsida</taxon>
        <taxon>eudicotyledons</taxon>
        <taxon>Gunneridae</taxon>
        <taxon>Pentapetalae</taxon>
        <taxon>asterids</taxon>
        <taxon>lamiids</taxon>
        <taxon>Solanales</taxon>
        <taxon>Convolvulaceae</taxon>
        <taxon>Cuscuteae</taxon>
        <taxon>Cuscuta</taxon>
        <taxon>Cuscuta subgen. Cuscuta</taxon>
    </lineage>
</organism>
<sequence>MAIASQGDPSRKVTKGIFLNGLKKDNIAEWIEKKLYNARDLAEIMDTTLLIENKNNEIMFGRHKEEGKRNWKNNLTGGQSYNKWRDGGRGSLSQTSTNHSGKNSVDNKKVDELSSSTQKKISHRLSQNELRERSRKGLCFQCGENVIFAENEKLQNGACRTVSRGGRIRGCL</sequence>
<evidence type="ECO:0000313" key="3">
    <source>
        <dbReference type="Proteomes" id="UP001152484"/>
    </source>
</evidence>
<gene>
    <name evidence="2" type="ORF">CEURO_LOCUS22371</name>
</gene>
<name>A0A9P1A0X2_CUSEU</name>
<feature type="compositionally biased region" description="Polar residues" evidence="1">
    <location>
        <begin position="72"/>
        <end position="82"/>
    </location>
</feature>
<proteinExistence type="predicted"/>
<keyword evidence="3" id="KW-1185">Reference proteome</keyword>
<evidence type="ECO:0000256" key="1">
    <source>
        <dbReference type="SAM" id="MobiDB-lite"/>
    </source>
</evidence>
<dbReference type="OrthoDB" id="10644908at2759"/>
<feature type="region of interest" description="Disordered" evidence="1">
    <location>
        <begin position="69"/>
        <end position="127"/>
    </location>
</feature>
<dbReference type="Proteomes" id="UP001152484">
    <property type="component" value="Unassembled WGS sequence"/>
</dbReference>
<protein>
    <submittedName>
        <fullName evidence="2">Uncharacterized protein</fullName>
    </submittedName>
</protein>
<dbReference type="AlphaFoldDB" id="A0A9P1A0X2"/>
<feature type="compositionally biased region" description="Polar residues" evidence="1">
    <location>
        <begin position="113"/>
        <end position="127"/>
    </location>
</feature>
<reference evidence="2" key="1">
    <citation type="submission" date="2022-07" db="EMBL/GenBank/DDBJ databases">
        <authorList>
            <person name="Macas J."/>
            <person name="Novak P."/>
            <person name="Neumann P."/>
        </authorList>
    </citation>
    <scope>NUCLEOTIDE SEQUENCE</scope>
</reference>